<dbReference type="RefSeq" id="WP_006655638.1">
    <property type="nucleotide sequence ID" value="NZ_CM000776.2"/>
</dbReference>
<reference evidence="1 2" key="1">
    <citation type="journal article" date="2009" name="J. Bacteriol.">
        <title>Genome sequence of the emerging pathogen Helicobacter canadensis.</title>
        <authorList>
            <person name="Loman N.J."/>
            <person name="Snyder L.A."/>
            <person name="Linton J.D."/>
            <person name="Langdon R."/>
            <person name="Lawson A.J."/>
            <person name="Weinstock G.M."/>
            <person name="Wren B.W."/>
            <person name="Pallen M.J."/>
        </authorList>
    </citation>
    <scope>NUCLEOTIDE SEQUENCE [LARGE SCALE GENOMIC DNA]</scope>
    <source>
        <strain evidence="1 2">MIT 98-5491</strain>
    </source>
</reference>
<dbReference type="STRING" id="537970.HCAN_0936"/>
<evidence type="ECO:0000313" key="1">
    <source>
        <dbReference type="EMBL" id="EES89650.1"/>
    </source>
</evidence>
<keyword evidence="2" id="KW-1185">Reference proteome</keyword>
<dbReference type="AlphaFoldDB" id="C5ZWY2"/>
<dbReference type="OrthoDB" id="5690923at2"/>
<dbReference type="EMBL" id="CM000776">
    <property type="protein sequence ID" value="EES89650.1"/>
    <property type="molecule type" value="Genomic_DNA"/>
</dbReference>
<organism evidence="1 2">
    <name type="scientific">Helicobacter canadensis MIT 98-5491</name>
    <dbReference type="NCBI Taxonomy" id="537970"/>
    <lineage>
        <taxon>Bacteria</taxon>
        <taxon>Pseudomonadati</taxon>
        <taxon>Campylobacterota</taxon>
        <taxon>Epsilonproteobacteria</taxon>
        <taxon>Campylobacterales</taxon>
        <taxon>Helicobacteraceae</taxon>
        <taxon>Helicobacter</taxon>
    </lineage>
</organism>
<evidence type="ECO:0000313" key="2">
    <source>
        <dbReference type="Proteomes" id="UP000007032"/>
    </source>
</evidence>
<gene>
    <name evidence="1" type="ORF">HCAN_0936</name>
</gene>
<dbReference type="eggNOG" id="ENOG503465J">
    <property type="taxonomic scope" value="Bacteria"/>
</dbReference>
<name>C5ZWY2_9HELI</name>
<dbReference type="Proteomes" id="UP000007032">
    <property type="component" value="Chromosome"/>
</dbReference>
<proteinExistence type="predicted"/>
<dbReference type="HOGENOM" id="CLU_1364637_0_0_7"/>
<protein>
    <submittedName>
        <fullName evidence="1">Uncharacterized protein</fullName>
    </submittedName>
</protein>
<sequence length="200" mass="23033">MGDYKANNTQYSEELAIKILGKLHIKAALNNSDDITKVDLLAGDKNIKIDVQYSQNFSKYGDLRVDFVSAYSDGCKGSFFHNNILFQEFEKQHGFKVDKVGKWFQDDYLDAAIILFYNHELKRNCMPDRILIIRQDVLLESLCNKVSAAKLNHKKELGDKHGSAFIPINVEQLVQNYLCYYGSISDLTNKKDDIKKYLNY</sequence>
<accession>C5ZWY2</accession>